<dbReference type="InterPro" id="IPR016208">
    <property type="entry name" value="Ald_Oxase/xanthine_DH-like"/>
</dbReference>
<name>A0A7X8TTQ1_9VIBR</name>
<comment type="cofactor">
    <cofactor evidence="10">
        <name>[2Fe-2S] cluster</name>
        <dbReference type="ChEBI" id="CHEBI:190135"/>
    </cofactor>
</comment>
<comment type="similarity">
    <text evidence="3">Belongs to the xanthine dehydrogenase family.</text>
</comment>
<evidence type="ECO:0000256" key="1">
    <source>
        <dbReference type="ARBA" id="ARBA00001924"/>
    </source>
</evidence>
<evidence type="ECO:0000256" key="7">
    <source>
        <dbReference type="ARBA" id="ARBA00023002"/>
    </source>
</evidence>
<dbReference type="PANTHER" id="PTHR11908:SF132">
    <property type="entry name" value="ALDEHYDE OXIDASE 1-RELATED"/>
    <property type="match status" value="1"/>
</dbReference>
<evidence type="ECO:0000256" key="4">
    <source>
        <dbReference type="ARBA" id="ARBA00022505"/>
    </source>
</evidence>
<evidence type="ECO:0000256" key="11">
    <source>
        <dbReference type="ARBA" id="ARBA00053029"/>
    </source>
</evidence>
<evidence type="ECO:0000256" key="6">
    <source>
        <dbReference type="ARBA" id="ARBA00022723"/>
    </source>
</evidence>
<keyword evidence="6" id="KW-0479">Metal-binding</keyword>
<dbReference type="EMBL" id="JABAIK010000025">
    <property type="protein sequence ID" value="NLS14628.1"/>
    <property type="molecule type" value="Genomic_DNA"/>
</dbReference>
<dbReference type="Pfam" id="PF01315">
    <property type="entry name" value="Ald_Xan_dh_C"/>
    <property type="match status" value="1"/>
</dbReference>
<gene>
    <name evidence="13" type="primary">xdhB</name>
    <name evidence="13" type="ORF">HGP28_17350</name>
</gene>
<dbReference type="Pfam" id="PF02738">
    <property type="entry name" value="MoCoBD_1"/>
    <property type="match status" value="1"/>
</dbReference>
<keyword evidence="9" id="KW-0411">Iron-sulfur</keyword>
<comment type="cofactor">
    <cofactor evidence="1">
        <name>Mo-molybdopterin</name>
        <dbReference type="ChEBI" id="CHEBI:71302"/>
    </cofactor>
</comment>
<dbReference type="Gene3D" id="3.30.365.10">
    <property type="entry name" value="Aldehyde oxidase/xanthine dehydrogenase, molybdopterin binding domain"/>
    <property type="match status" value="4"/>
</dbReference>
<dbReference type="RefSeq" id="WP_168837724.1">
    <property type="nucleotide sequence ID" value="NZ_JABAIK010000025.1"/>
</dbReference>
<protein>
    <submittedName>
        <fullName evidence="13">Xanthine dehydrogenase molybdopterin binding subunit</fullName>
        <ecNumber evidence="13">1.17.1.4</ecNumber>
    </submittedName>
</protein>
<dbReference type="InterPro" id="IPR014309">
    <property type="entry name" value="Xanthine_DH_Mopterin-bd_su"/>
</dbReference>
<dbReference type="InterPro" id="IPR037165">
    <property type="entry name" value="AldOxase/xan_DH_Mopterin-bd_sf"/>
</dbReference>
<dbReference type="Pfam" id="PF20256">
    <property type="entry name" value="MoCoBD_2"/>
    <property type="match status" value="1"/>
</dbReference>
<evidence type="ECO:0000256" key="8">
    <source>
        <dbReference type="ARBA" id="ARBA00023004"/>
    </source>
</evidence>
<dbReference type="EC" id="1.17.1.4" evidence="13"/>
<keyword evidence="4" id="KW-0500">Molybdenum</keyword>
<dbReference type="InterPro" id="IPR036856">
    <property type="entry name" value="Ald_Oxase/Xan_DH_a/b_sf"/>
</dbReference>
<evidence type="ECO:0000259" key="12">
    <source>
        <dbReference type="SMART" id="SM01008"/>
    </source>
</evidence>
<dbReference type="FunFam" id="3.30.365.10:FF:000002">
    <property type="entry name" value="Xanthine dehydrogenase oxidase"/>
    <property type="match status" value="1"/>
</dbReference>
<dbReference type="Gene3D" id="3.90.1170.50">
    <property type="entry name" value="Aldehyde oxidase/xanthine dehydrogenase, a/b hammerhead"/>
    <property type="match status" value="1"/>
</dbReference>
<evidence type="ECO:0000256" key="5">
    <source>
        <dbReference type="ARBA" id="ARBA00022714"/>
    </source>
</evidence>
<dbReference type="InterPro" id="IPR046867">
    <property type="entry name" value="AldOxase/xan_DH_MoCoBD2"/>
</dbReference>
<evidence type="ECO:0000313" key="13">
    <source>
        <dbReference type="EMBL" id="NLS14628.1"/>
    </source>
</evidence>
<evidence type="ECO:0000256" key="2">
    <source>
        <dbReference type="ARBA" id="ARBA00001974"/>
    </source>
</evidence>
<dbReference type="GO" id="GO:0005506">
    <property type="term" value="F:iron ion binding"/>
    <property type="evidence" value="ECO:0007669"/>
    <property type="project" value="InterPro"/>
</dbReference>
<dbReference type="SUPFAM" id="SSF56003">
    <property type="entry name" value="Molybdenum cofactor-binding domain"/>
    <property type="match status" value="1"/>
</dbReference>
<evidence type="ECO:0000256" key="9">
    <source>
        <dbReference type="ARBA" id="ARBA00023014"/>
    </source>
</evidence>
<keyword evidence="7 13" id="KW-0560">Oxidoreductase</keyword>
<dbReference type="GO" id="GO:0051537">
    <property type="term" value="F:2 iron, 2 sulfur cluster binding"/>
    <property type="evidence" value="ECO:0007669"/>
    <property type="project" value="UniProtKB-KW"/>
</dbReference>
<dbReference type="FunFam" id="3.30.365.10:FF:000001">
    <property type="entry name" value="Xanthine dehydrogenase oxidase"/>
    <property type="match status" value="1"/>
</dbReference>
<dbReference type="InterPro" id="IPR000674">
    <property type="entry name" value="Ald_Oxase/Xan_DH_a/b"/>
</dbReference>
<dbReference type="SUPFAM" id="SSF54665">
    <property type="entry name" value="CO dehydrogenase molybdoprotein N-domain-like"/>
    <property type="match status" value="1"/>
</dbReference>
<keyword evidence="14" id="KW-1185">Reference proteome</keyword>
<dbReference type="InterPro" id="IPR008274">
    <property type="entry name" value="AldOxase/xan_DH_MoCoBD1"/>
</dbReference>
<proteinExistence type="inferred from homology"/>
<feature type="domain" description="Aldehyde oxidase/xanthine dehydrogenase a/b hammerhead" evidence="12">
    <location>
        <begin position="36"/>
        <end position="143"/>
    </location>
</feature>
<evidence type="ECO:0000313" key="14">
    <source>
        <dbReference type="Proteomes" id="UP000535589"/>
    </source>
</evidence>
<evidence type="ECO:0000256" key="10">
    <source>
        <dbReference type="ARBA" id="ARBA00034078"/>
    </source>
</evidence>
<comment type="caution">
    <text evidence="13">The sequence shown here is derived from an EMBL/GenBank/DDBJ whole genome shotgun (WGS) entry which is preliminary data.</text>
</comment>
<dbReference type="PANTHER" id="PTHR11908">
    <property type="entry name" value="XANTHINE DEHYDROGENASE"/>
    <property type="match status" value="1"/>
</dbReference>
<dbReference type="AlphaFoldDB" id="A0A7X8TTQ1"/>
<organism evidence="13 14">
    <name type="scientific">Vibrio agarilyticus</name>
    <dbReference type="NCBI Taxonomy" id="2726741"/>
    <lineage>
        <taxon>Bacteria</taxon>
        <taxon>Pseudomonadati</taxon>
        <taxon>Pseudomonadota</taxon>
        <taxon>Gammaproteobacteria</taxon>
        <taxon>Vibrionales</taxon>
        <taxon>Vibrionaceae</taxon>
        <taxon>Vibrio</taxon>
    </lineage>
</organism>
<comment type="cofactor">
    <cofactor evidence="2">
        <name>FAD</name>
        <dbReference type="ChEBI" id="CHEBI:57692"/>
    </cofactor>
</comment>
<accession>A0A7X8TTQ1</accession>
<dbReference type="GO" id="GO:0004854">
    <property type="term" value="F:xanthine dehydrogenase activity"/>
    <property type="evidence" value="ECO:0007669"/>
    <property type="project" value="UniProtKB-EC"/>
</dbReference>
<comment type="cofactor">
    <cofactor evidence="11">
        <name>Mo-molybdopterin cytosine dinucleotide</name>
        <dbReference type="ChEBI" id="CHEBI:71308"/>
    </cofactor>
</comment>
<sequence>MRRLTHITSVAQTEPQLQHGAVGQSHRHESAAKQSSGEAQFIDDHPMPRGALHAAVVVSEIAKGIISQIDISAVEAAEGVVQVLTFDDIPGETDIGPILKGDPLLSDGSIHYHGQPIALVLARTHRQAWQAAKLAHIDYQAQAAITGADHARHQPHLLPSRRFTATEMPHDAPVYTIDGSLQIGGQEHFYLEGQISLAERTEDGGIFVRSSSQHPTEVQTLVAEVLNLPFHLVTVDMRRMGGGFGGKESQAAQWACLAALGAFHTGKAVKLRLPRSVDMSITGKRHPFYSHYQLTADKDGQLLSANIELNGLCGHSADLSGAIVDRAMFHSDNAYCLGNAHIVGNRLKTDTVSHTAYRGFGGPQGMITIEKAMQALSIHTGLDALELRRKNLYRQGRNTTPYAMEVEQTETIKTVMDQLAVSAEYAKRRQHIEKWNRDNPVLKKGLALTPVKFGISFTATHLNQAGALIHIYTDGSVQVSHGGTEMGQGLHTKIQQIVAQTLSIPIEKVLVTSTRTDKVPNSSPTAASSGADLNGMAAHNAALILRERLLNFAKEHYLTEAVEITHGKVQIGDTQLDWGELVQQAYLARVSLSSSGFYKTPKIWFDMEKSVGRPFFYFSIGASCSEVTIDTLTGEMRLERVDILHDVGNSLNPAIDIGQIEGAFIQGAGWLTTEELVWNEQGVLLSNSPMNYKIPTIGDYPQEMHIALYDKANPEHSIYRSKAVGEPPFMHGISVWCAIYDAIASISNHQIEPTLHAPATGEQILNACEAQRAALQNQLDAATVSDVDAHLDRKTQEVQDA</sequence>
<dbReference type="Proteomes" id="UP000535589">
    <property type="component" value="Unassembled WGS sequence"/>
</dbReference>
<dbReference type="SMART" id="SM01008">
    <property type="entry name" value="Ald_Xan_dh_C"/>
    <property type="match status" value="1"/>
</dbReference>
<reference evidence="13 14" key="1">
    <citation type="submission" date="2020-04" db="EMBL/GenBank/DDBJ databases">
        <title>Vibrio sp. SM6, a novel species isolated from seawater.</title>
        <authorList>
            <person name="Wang X."/>
        </authorList>
    </citation>
    <scope>NUCLEOTIDE SEQUENCE [LARGE SCALE GENOMIC DNA]</scope>
    <source>
        <strain evidence="13 14">SM6</strain>
    </source>
</reference>
<dbReference type="GO" id="GO:0030151">
    <property type="term" value="F:molybdenum ion binding"/>
    <property type="evidence" value="ECO:0007669"/>
    <property type="project" value="InterPro"/>
</dbReference>
<keyword evidence="5" id="KW-0001">2Fe-2S</keyword>
<keyword evidence="8" id="KW-0408">Iron</keyword>
<dbReference type="NCBIfam" id="TIGR02965">
    <property type="entry name" value="xanthine_xdhB"/>
    <property type="match status" value="1"/>
</dbReference>
<evidence type="ECO:0000256" key="3">
    <source>
        <dbReference type="ARBA" id="ARBA00006849"/>
    </source>
</evidence>